<dbReference type="RefSeq" id="WP_345248177.1">
    <property type="nucleotide sequence ID" value="NZ_BAABFO010000006.1"/>
</dbReference>
<dbReference type="InterPro" id="IPR036653">
    <property type="entry name" value="CinA-like_C"/>
</dbReference>
<dbReference type="EMBL" id="BAABFO010000006">
    <property type="protein sequence ID" value="GAA4329513.1"/>
    <property type="molecule type" value="Genomic_DNA"/>
</dbReference>
<dbReference type="Pfam" id="PF02464">
    <property type="entry name" value="CinA"/>
    <property type="match status" value="1"/>
</dbReference>
<evidence type="ECO:0000259" key="1">
    <source>
        <dbReference type="Pfam" id="PF02464"/>
    </source>
</evidence>
<proteinExistence type="predicted"/>
<dbReference type="Proteomes" id="UP001501671">
    <property type="component" value="Unassembled WGS sequence"/>
</dbReference>
<dbReference type="SUPFAM" id="SSF142433">
    <property type="entry name" value="CinA-like"/>
    <property type="match status" value="1"/>
</dbReference>
<dbReference type="Gene3D" id="3.90.950.20">
    <property type="entry name" value="CinA-like"/>
    <property type="match status" value="1"/>
</dbReference>
<protein>
    <submittedName>
        <fullName evidence="2">CinA family protein</fullName>
    </submittedName>
</protein>
<name>A0ABP8GTK0_9BURK</name>
<sequence>MPNSLLTAHTLTLADKVGRALSAGRRMLASAESCTGGLVAGAVTAVAGSSGWFDRGFVTYSNEAKAAELGVDPAILEAHGAVSEPTARAMAIGAMKASGAGVAVSTTGIAGPGGATPGKPVGTVCFGWAWQTPAGIEVRTATQLFAGDRAAVRAAAVDAALQGLLELPLVARAAG</sequence>
<organism evidence="2 3">
    <name type="scientific">Pigmentiphaga soli</name>
    <dbReference type="NCBI Taxonomy" id="1007095"/>
    <lineage>
        <taxon>Bacteria</taxon>
        <taxon>Pseudomonadati</taxon>
        <taxon>Pseudomonadota</taxon>
        <taxon>Betaproteobacteria</taxon>
        <taxon>Burkholderiales</taxon>
        <taxon>Alcaligenaceae</taxon>
        <taxon>Pigmentiphaga</taxon>
    </lineage>
</organism>
<dbReference type="NCBIfam" id="TIGR00199">
    <property type="entry name" value="PncC_domain"/>
    <property type="match status" value="1"/>
</dbReference>
<keyword evidence="3" id="KW-1185">Reference proteome</keyword>
<reference evidence="3" key="1">
    <citation type="journal article" date="2019" name="Int. J. Syst. Evol. Microbiol.">
        <title>The Global Catalogue of Microorganisms (GCM) 10K type strain sequencing project: providing services to taxonomists for standard genome sequencing and annotation.</title>
        <authorList>
            <consortium name="The Broad Institute Genomics Platform"/>
            <consortium name="The Broad Institute Genome Sequencing Center for Infectious Disease"/>
            <person name="Wu L."/>
            <person name="Ma J."/>
        </authorList>
    </citation>
    <scope>NUCLEOTIDE SEQUENCE [LARGE SCALE GENOMIC DNA]</scope>
    <source>
        <strain evidence="3">JCM 17666</strain>
    </source>
</reference>
<evidence type="ECO:0000313" key="2">
    <source>
        <dbReference type="EMBL" id="GAA4329513.1"/>
    </source>
</evidence>
<feature type="domain" description="CinA C-terminal" evidence="1">
    <location>
        <begin position="12"/>
        <end position="166"/>
    </location>
</feature>
<dbReference type="InterPro" id="IPR008136">
    <property type="entry name" value="CinA_C"/>
</dbReference>
<comment type="caution">
    <text evidence="2">The sequence shown here is derived from an EMBL/GenBank/DDBJ whole genome shotgun (WGS) entry which is preliminary data.</text>
</comment>
<gene>
    <name evidence="2" type="ORF">GCM10023144_16410</name>
</gene>
<accession>A0ABP8GTK0</accession>
<evidence type="ECO:0000313" key="3">
    <source>
        <dbReference type="Proteomes" id="UP001501671"/>
    </source>
</evidence>